<protein>
    <recommendedName>
        <fullName evidence="2">Anti-sigma-W factor RsiW</fullName>
    </recommendedName>
</protein>
<accession>A0A494ZSJ9</accession>
<evidence type="ECO:0000313" key="5">
    <source>
        <dbReference type="EMBL" id="RKQ29055.1"/>
    </source>
</evidence>
<gene>
    <name evidence="5" type="ORF">D8M06_18185</name>
</gene>
<keyword evidence="3" id="KW-1133">Transmembrane helix</keyword>
<comment type="similarity">
    <text evidence="1">Belongs to the zinc-associated anti-sigma factor (ZAS) superfamily. Anti-sigma-W factor family.</text>
</comment>
<dbReference type="InterPro" id="IPR027383">
    <property type="entry name" value="Znf_put"/>
</dbReference>
<feature type="domain" description="Putative zinc-finger" evidence="4">
    <location>
        <begin position="6"/>
        <end position="38"/>
    </location>
</feature>
<dbReference type="Gene3D" id="1.10.10.1320">
    <property type="entry name" value="Anti-sigma factor, zinc-finger domain"/>
    <property type="match status" value="1"/>
</dbReference>
<dbReference type="InterPro" id="IPR041916">
    <property type="entry name" value="Anti_sigma_zinc_sf"/>
</dbReference>
<keyword evidence="3" id="KW-0812">Transmembrane</keyword>
<keyword evidence="3" id="KW-0472">Membrane</keyword>
<dbReference type="EMBL" id="RBZP01000026">
    <property type="protein sequence ID" value="RKQ29055.1"/>
    <property type="molecule type" value="Genomic_DNA"/>
</dbReference>
<evidence type="ECO:0000313" key="6">
    <source>
        <dbReference type="Proteomes" id="UP000269301"/>
    </source>
</evidence>
<proteinExistence type="inferred from homology"/>
<name>A0A494ZSJ9_9BACI</name>
<evidence type="ECO:0000256" key="2">
    <source>
        <dbReference type="ARBA" id="ARBA00024438"/>
    </source>
</evidence>
<feature type="transmembrane region" description="Helical" evidence="3">
    <location>
        <begin position="89"/>
        <end position="108"/>
    </location>
</feature>
<dbReference type="Proteomes" id="UP000269301">
    <property type="component" value="Unassembled WGS sequence"/>
</dbReference>
<comment type="caution">
    <text evidence="5">The sequence shown here is derived from an EMBL/GenBank/DDBJ whole genome shotgun (WGS) entry which is preliminary data.</text>
</comment>
<evidence type="ECO:0000256" key="3">
    <source>
        <dbReference type="SAM" id="Phobius"/>
    </source>
</evidence>
<keyword evidence="6" id="KW-1185">Reference proteome</keyword>
<sequence length="211" mass="24149">MRAHNEIIKLMHKYLDGDLLKEEEVTLRNHLENCEECQSHFHELKRTLTLIQSAENIKAPSNFTENVMKNLPSENKGFKYKRWFKAHPVLTAAAIFFILMFSGVFTQWNQDSELVVSKQENLIIQGDTVIVPEDVTVEGDLLVKNGKLIIKGTIDGDVTIINGELVDEELNGEGLMASVGEVNGELHTVDKMFEWLWYHTKNLFQSIFSLE</sequence>
<organism evidence="5 6">
    <name type="scientific">Oceanobacillus halophilus</name>
    <dbReference type="NCBI Taxonomy" id="930130"/>
    <lineage>
        <taxon>Bacteria</taxon>
        <taxon>Bacillati</taxon>
        <taxon>Bacillota</taxon>
        <taxon>Bacilli</taxon>
        <taxon>Bacillales</taxon>
        <taxon>Bacillaceae</taxon>
        <taxon>Oceanobacillus</taxon>
    </lineage>
</organism>
<reference evidence="5 6" key="1">
    <citation type="journal article" date="2016" name="Int. J. Syst. Evol. Microbiol.">
        <title>Oceanobacillus halophilus sp. nov., a novel moderately halophilic bacterium from a hypersaline lake.</title>
        <authorList>
            <person name="Amoozegar M.A."/>
            <person name="Bagheri M."/>
            <person name="Makhdoumi A."/>
            <person name="Nikou M.M."/>
            <person name="Fazeli S.A.S."/>
            <person name="Schumann P."/>
            <person name="Sproer C."/>
            <person name="Sanchez-Porro C."/>
            <person name="Ventosa A."/>
        </authorList>
    </citation>
    <scope>NUCLEOTIDE SEQUENCE [LARGE SCALE GENOMIC DNA]</scope>
    <source>
        <strain evidence="5 6">DSM 23996</strain>
    </source>
</reference>
<dbReference type="AlphaFoldDB" id="A0A494ZSJ9"/>
<evidence type="ECO:0000259" key="4">
    <source>
        <dbReference type="Pfam" id="PF13490"/>
    </source>
</evidence>
<evidence type="ECO:0000256" key="1">
    <source>
        <dbReference type="ARBA" id="ARBA00024353"/>
    </source>
</evidence>
<dbReference type="Pfam" id="PF13490">
    <property type="entry name" value="zf-HC2"/>
    <property type="match status" value="1"/>
</dbReference>